<evidence type="ECO:0000256" key="1">
    <source>
        <dbReference type="SAM" id="SignalP"/>
    </source>
</evidence>
<dbReference type="SUPFAM" id="SSF50494">
    <property type="entry name" value="Trypsin-like serine proteases"/>
    <property type="match status" value="1"/>
</dbReference>
<dbReference type="GO" id="GO:0006508">
    <property type="term" value="P:proteolysis"/>
    <property type="evidence" value="ECO:0007669"/>
    <property type="project" value="InterPro"/>
</dbReference>
<dbReference type="InterPro" id="IPR043504">
    <property type="entry name" value="Peptidase_S1_PA_chymotrypsin"/>
</dbReference>
<dbReference type="AlphaFoldDB" id="A0A8S1EFB7"/>
<reference evidence="3 4" key="1">
    <citation type="submission" date="2020-04" db="EMBL/GenBank/DDBJ databases">
        <authorList>
            <person name="Alioto T."/>
            <person name="Alioto T."/>
            <person name="Gomez Garrido J."/>
        </authorList>
    </citation>
    <scope>NUCLEOTIDE SEQUENCE [LARGE SCALE GENOMIC DNA]</scope>
</reference>
<dbReference type="GO" id="GO:0004252">
    <property type="term" value="F:serine-type endopeptidase activity"/>
    <property type="evidence" value="ECO:0007669"/>
    <property type="project" value="InterPro"/>
</dbReference>
<evidence type="ECO:0000259" key="2">
    <source>
        <dbReference type="PROSITE" id="PS50240"/>
    </source>
</evidence>
<dbReference type="InterPro" id="IPR001314">
    <property type="entry name" value="Peptidase_S1A"/>
</dbReference>
<feature type="domain" description="Peptidase S1" evidence="2">
    <location>
        <begin position="40"/>
        <end position="273"/>
    </location>
</feature>
<proteinExistence type="predicted"/>
<dbReference type="InterPro" id="IPR051333">
    <property type="entry name" value="CLIP_Serine_Protease"/>
</dbReference>
<evidence type="ECO:0000313" key="3">
    <source>
        <dbReference type="EMBL" id="CAB3389076.1"/>
    </source>
</evidence>
<feature type="chain" id="PRO_5035919384" description="Peptidase S1 domain-containing protein" evidence="1">
    <location>
        <begin position="18"/>
        <end position="273"/>
    </location>
</feature>
<gene>
    <name evidence="3" type="ORF">CLODIP_2_CD00675</name>
</gene>
<sequence length="273" mass="29846">MKTVIALTLILVVVAQATYWNQIRPIQPYRDAIRKFQAYLMNGREVAPSGPGLLPYQVLISNRRKFCVGSLIKEDKVLTAAQCCYGGRFFRIVLGGNNLHIDEPSRQIVWPTKATIHESYNPSTFENDICIIHLDFPVSGQGIAPVRLPSCCLLSETFAGRTATISGWELTSDGESSTITAQLVRRNVTVLENGVCRLAYPIDSSKTICAKGISGICNGDAGGPLTITECDGVETQIGIASFGPPLVHGGCRSNYPDGYTRITEYIDWIKKMA</sequence>
<dbReference type="PROSITE" id="PS50240">
    <property type="entry name" value="TRYPSIN_DOM"/>
    <property type="match status" value="1"/>
</dbReference>
<evidence type="ECO:0000313" key="4">
    <source>
        <dbReference type="Proteomes" id="UP000494165"/>
    </source>
</evidence>
<organism evidence="3 4">
    <name type="scientific">Cloeon dipterum</name>
    <dbReference type="NCBI Taxonomy" id="197152"/>
    <lineage>
        <taxon>Eukaryota</taxon>
        <taxon>Metazoa</taxon>
        <taxon>Ecdysozoa</taxon>
        <taxon>Arthropoda</taxon>
        <taxon>Hexapoda</taxon>
        <taxon>Insecta</taxon>
        <taxon>Pterygota</taxon>
        <taxon>Palaeoptera</taxon>
        <taxon>Ephemeroptera</taxon>
        <taxon>Pisciforma</taxon>
        <taxon>Baetidae</taxon>
        <taxon>Cloeon</taxon>
    </lineage>
</organism>
<dbReference type="PANTHER" id="PTHR24260">
    <property type="match status" value="1"/>
</dbReference>
<dbReference type="InterPro" id="IPR001254">
    <property type="entry name" value="Trypsin_dom"/>
</dbReference>
<dbReference type="EMBL" id="CADEPI010001171">
    <property type="protein sequence ID" value="CAB3389076.1"/>
    <property type="molecule type" value="Genomic_DNA"/>
</dbReference>
<dbReference type="Gene3D" id="2.40.10.10">
    <property type="entry name" value="Trypsin-like serine proteases"/>
    <property type="match status" value="1"/>
</dbReference>
<dbReference type="Pfam" id="PF00089">
    <property type="entry name" value="Trypsin"/>
    <property type="match status" value="1"/>
</dbReference>
<dbReference type="CDD" id="cd00190">
    <property type="entry name" value="Tryp_SPc"/>
    <property type="match status" value="1"/>
</dbReference>
<dbReference type="PRINTS" id="PR00722">
    <property type="entry name" value="CHYMOTRYPSIN"/>
</dbReference>
<name>A0A8S1EFB7_9INSE</name>
<keyword evidence="4" id="KW-1185">Reference proteome</keyword>
<feature type="signal peptide" evidence="1">
    <location>
        <begin position="1"/>
        <end position="17"/>
    </location>
</feature>
<dbReference type="Proteomes" id="UP000494165">
    <property type="component" value="Unassembled WGS sequence"/>
</dbReference>
<protein>
    <recommendedName>
        <fullName evidence="2">Peptidase S1 domain-containing protein</fullName>
    </recommendedName>
</protein>
<dbReference type="PANTHER" id="PTHR24260:SF136">
    <property type="entry name" value="GH08193P-RELATED"/>
    <property type="match status" value="1"/>
</dbReference>
<comment type="caution">
    <text evidence="3">The sequence shown here is derived from an EMBL/GenBank/DDBJ whole genome shotgun (WGS) entry which is preliminary data.</text>
</comment>
<dbReference type="SMART" id="SM00020">
    <property type="entry name" value="Tryp_SPc"/>
    <property type="match status" value="1"/>
</dbReference>
<dbReference type="OrthoDB" id="5565075at2759"/>
<accession>A0A8S1EFB7</accession>
<dbReference type="InterPro" id="IPR009003">
    <property type="entry name" value="Peptidase_S1_PA"/>
</dbReference>
<keyword evidence="1" id="KW-0732">Signal</keyword>